<dbReference type="AlphaFoldDB" id="A0A7E4ZW56"/>
<sequence length="103" mass="11165">MAMAEKRRSLPTNKNVDGTVVAIRALSSMTDDHRTRPVAINNPVTTLLTNPTPSEACHGKQFPPQTFSAKPNGHLRKSVILSACAPSNRLPDSLLDAFITQKT</sequence>
<evidence type="ECO:0000313" key="2">
    <source>
        <dbReference type="WBParaSite" id="Pan_g20922.t1"/>
    </source>
</evidence>
<dbReference type="Proteomes" id="UP000492821">
    <property type="component" value="Unassembled WGS sequence"/>
</dbReference>
<dbReference type="WBParaSite" id="Pan_g20922.t1">
    <property type="protein sequence ID" value="Pan_g20922.t1"/>
    <property type="gene ID" value="Pan_g20922"/>
</dbReference>
<protein>
    <submittedName>
        <fullName evidence="2">Uncharacterized protein</fullName>
    </submittedName>
</protein>
<organism evidence="1 2">
    <name type="scientific">Panagrellus redivivus</name>
    <name type="common">Microworm</name>
    <dbReference type="NCBI Taxonomy" id="6233"/>
    <lineage>
        <taxon>Eukaryota</taxon>
        <taxon>Metazoa</taxon>
        <taxon>Ecdysozoa</taxon>
        <taxon>Nematoda</taxon>
        <taxon>Chromadorea</taxon>
        <taxon>Rhabditida</taxon>
        <taxon>Tylenchina</taxon>
        <taxon>Panagrolaimomorpha</taxon>
        <taxon>Panagrolaimoidea</taxon>
        <taxon>Panagrolaimidae</taxon>
        <taxon>Panagrellus</taxon>
    </lineage>
</organism>
<reference evidence="1" key="1">
    <citation type="journal article" date="2013" name="Genetics">
        <title>The draft genome and transcriptome of Panagrellus redivivus are shaped by the harsh demands of a free-living lifestyle.</title>
        <authorList>
            <person name="Srinivasan J."/>
            <person name="Dillman A.R."/>
            <person name="Macchietto M.G."/>
            <person name="Heikkinen L."/>
            <person name="Lakso M."/>
            <person name="Fracchia K.M."/>
            <person name="Antoshechkin I."/>
            <person name="Mortazavi A."/>
            <person name="Wong G."/>
            <person name="Sternberg P.W."/>
        </authorList>
    </citation>
    <scope>NUCLEOTIDE SEQUENCE [LARGE SCALE GENOMIC DNA]</scope>
    <source>
        <strain evidence="1">MT8872</strain>
    </source>
</reference>
<reference evidence="2" key="2">
    <citation type="submission" date="2020-10" db="UniProtKB">
        <authorList>
            <consortium name="WormBaseParasite"/>
        </authorList>
    </citation>
    <scope>IDENTIFICATION</scope>
</reference>
<accession>A0A7E4ZW56</accession>
<keyword evidence="1" id="KW-1185">Reference proteome</keyword>
<name>A0A7E4ZW56_PANRE</name>
<evidence type="ECO:0000313" key="1">
    <source>
        <dbReference type="Proteomes" id="UP000492821"/>
    </source>
</evidence>
<proteinExistence type="predicted"/>